<feature type="region of interest" description="Disordered" evidence="1">
    <location>
        <begin position="404"/>
        <end position="423"/>
    </location>
</feature>
<evidence type="ECO:0000256" key="1">
    <source>
        <dbReference type="SAM" id="MobiDB-lite"/>
    </source>
</evidence>
<organism evidence="2 3">
    <name type="scientific">Clathrospora elynae</name>
    <dbReference type="NCBI Taxonomy" id="706981"/>
    <lineage>
        <taxon>Eukaryota</taxon>
        <taxon>Fungi</taxon>
        <taxon>Dikarya</taxon>
        <taxon>Ascomycota</taxon>
        <taxon>Pezizomycotina</taxon>
        <taxon>Dothideomycetes</taxon>
        <taxon>Pleosporomycetidae</taxon>
        <taxon>Pleosporales</taxon>
        <taxon>Diademaceae</taxon>
        <taxon>Clathrospora</taxon>
    </lineage>
</organism>
<evidence type="ECO:0000313" key="3">
    <source>
        <dbReference type="Proteomes" id="UP000800038"/>
    </source>
</evidence>
<feature type="compositionally biased region" description="Basic and acidic residues" evidence="1">
    <location>
        <begin position="189"/>
        <end position="201"/>
    </location>
</feature>
<proteinExistence type="predicted"/>
<dbReference type="AlphaFoldDB" id="A0A6A5SX55"/>
<sequence>MQRKLKAVLHRRKKSTSMQSPRSSYEHSGESSPSSPQAEHHSTSSGDPHHTGHSRPLSSAYHDRHMNSPTVPQPATGNFAQGSNSDLNGSIADDYRSYLPVLSPDGDSDGKQYATLGGDRRLIIGESDGRHGEHVADRNIDRYRASFDEGQSKLLPAVPGLINTSLENPRKNLIGTGSAGSTIRSVPSEPKHGHGETDGHDWRAKQQSLLSSVVDLKNTVDTDRDTKWAPAVTHEIIKPHEHEVFRRVLHREIHNYKYYHRLQPVRQTEVLPPRHFIPNPDGEGLIEISADELPQRTGSNRWWDIMQKETPFPETSQQWRTEPEVIEGKPYITKEGFQRKETTIIYPPTLADMSEYRGMVQPVHFDHKTGERWLGPVTTMDKLKADTEPSSDADFMVMKQITSNLPEVSRSPTVKRKPVRESL</sequence>
<dbReference type="PANTHER" id="PTHR38703:SF1">
    <property type="entry name" value="ALLERGEN"/>
    <property type="match status" value="1"/>
</dbReference>
<feature type="region of interest" description="Disordered" evidence="1">
    <location>
        <begin position="172"/>
        <end position="201"/>
    </location>
</feature>
<dbReference type="EMBL" id="ML976016">
    <property type="protein sequence ID" value="KAF1944490.1"/>
    <property type="molecule type" value="Genomic_DNA"/>
</dbReference>
<feature type="compositionally biased region" description="Basic and acidic residues" evidence="1">
    <location>
        <begin position="38"/>
        <end position="50"/>
    </location>
</feature>
<dbReference type="Proteomes" id="UP000800038">
    <property type="component" value="Unassembled WGS sequence"/>
</dbReference>
<evidence type="ECO:0000313" key="2">
    <source>
        <dbReference type="EMBL" id="KAF1944490.1"/>
    </source>
</evidence>
<dbReference type="PANTHER" id="PTHR38703">
    <property type="entry name" value="CHROMOSOME 8, WHOLE GENOME SHOTGUN SEQUENCE"/>
    <property type="match status" value="1"/>
</dbReference>
<keyword evidence="3" id="KW-1185">Reference proteome</keyword>
<name>A0A6A5SX55_9PLEO</name>
<feature type="compositionally biased region" description="Basic residues" evidence="1">
    <location>
        <begin position="1"/>
        <end position="15"/>
    </location>
</feature>
<gene>
    <name evidence="2" type="ORF">EJ02DRAFT_93955</name>
</gene>
<feature type="compositionally biased region" description="Polar residues" evidence="1">
    <location>
        <begin position="67"/>
        <end position="88"/>
    </location>
</feature>
<feature type="region of interest" description="Disordered" evidence="1">
    <location>
        <begin position="1"/>
        <end position="88"/>
    </location>
</feature>
<feature type="compositionally biased region" description="Basic residues" evidence="1">
    <location>
        <begin position="413"/>
        <end position="423"/>
    </location>
</feature>
<reference evidence="2" key="1">
    <citation type="journal article" date="2020" name="Stud. Mycol.">
        <title>101 Dothideomycetes genomes: a test case for predicting lifestyles and emergence of pathogens.</title>
        <authorList>
            <person name="Haridas S."/>
            <person name="Albert R."/>
            <person name="Binder M."/>
            <person name="Bloem J."/>
            <person name="Labutti K."/>
            <person name="Salamov A."/>
            <person name="Andreopoulos B."/>
            <person name="Baker S."/>
            <person name="Barry K."/>
            <person name="Bills G."/>
            <person name="Bluhm B."/>
            <person name="Cannon C."/>
            <person name="Castanera R."/>
            <person name="Culley D."/>
            <person name="Daum C."/>
            <person name="Ezra D."/>
            <person name="Gonzalez J."/>
            <person name="Henrissat B."/>
            <person name="Kuo A."/>
            <person name="Liang C."/>
            <person name="Lipzen A."/>
            <person name="Lutzoni F."/>
            <person name="Magnuson J."/>
            <person name="Mondo S."/>
            <person name="Nolan M."/>
            <person name="Ohm R."/>
            <person name="Pangilinan J."/>
            <person name="Park H.-J."/>
            <person name="Ramirez L."/>
            <person name="Alfaro M."/>
            <person name="Sun H."/>
            <person name="Tritt A."/>
            <person name="Yoshinaga Y."/>
            <person name="Zwiers L.-H."/>
            <person name="Turgeon B."/>
            <person name="Goodwin S."/>
            <person name="Spatafora J."/>
            <person name="Crous P."/>
            <person name="Grigoriev I."/>
        </authorList>
    </citation>
    <scope>NUCLEOTIDE SEQUENCE</scope>
    <source>
        <strain evidence="2">CBS 161.51</strain>
    </source>
</reference>
<protein>
    <submittedName>
        <fullName evidence="2">Uncharacterized protein</fullName>
    </submittedName>
</protein>
<accession>A0A6A5SX55</accession>
<dbReference type="OrthoDB" id="5325276at2759"/>